<gene>
    <name evidence="2" type="ORF">EDD18DRAFT_1278824</name>
</gene>
<name>A0AA39TV12_9AGAR</name>
<keyword evidence="3" id="KW-1185">Reference proteome</keyword>
<evidence type="ECO:0000256" key="1">
    <source>
        <dbReference type="SAM" id="MobiDB-lite"/>
    </source>
</evidence>
<accession>A0AA39TV12</accession>
<comment type="caution">
    <text evidence="2">The sequence shown here is derived from an EMBL/GenBank/DDBJ whole genome shotgun (WGS) entry which is preliminary data.</text>
</comment>
<dbReference type="EMBL" id="JAUEPU010000006">
    <property type="protein sequence ID" value="KAK0501356.1"/>
    <property type="molecule type" value="Genomic_DNA"/>
</dbReference>
<feature type="region of interest" description="Disordered" evidence="1">
    <location>
        <begin position="195"/>
        <end position="231"/>
    </location>
</feature>
<evidence type="ECO:0000313" key="3">
    <source>
        <dbReference type="Proteomes" id="UP001175228"/>
    </source>
</evidence>
<feature type="compositionally biased region" description="Basic and acidic residues" evidence="1">
    <location>
        <begin position="202"/>
        <end position="231"/>
    </location>
</feature>
<proteinExistence type="predicted"/>
<dbReference type="AlphaFoldDB" id="A0AA39TV12"/>
<organism evidence="2 3">
    <name type="scientific">Armillaria luteobubalina</name>
    <dbReference type="NCBI Taxonomy" id="153913"/>
    <lineage>
        <taxon>Eukaryota</taxon>
        <taxon>Fungi</taxon>
        <taxon>Dikarya</taxon>
        <taxon>Basidiomycota</taxon>
        <taxon>Agaricomycotina</taxon>
        <taxon>Agaricomycetes</taxon>
        <taxon>Agaricomycetidae</taxon>
        <taxon>Agaricales</taxon>
        <taxon>Marasmiineae</taxon>
        <taxon>Physalacriaceae</taxon>
        <taxon>Armillaria</taxon>
    </lineage>
</organism>
<dbReference type="Proteomes" id="UP001175228">
    <property type="component" value="Unassembled WGS sequence"/>
</dbReference>
<sequence length="231" mass="26322">MYGVVRFEDTELIPASSPEDYPKIIKSGIEDTGQHPLSPAITGPSGIATVLYRIGRPELLERLLDVEGTHSFDFSMHFDSEIFLDSYVHRRGRMVEIGFMNENGEEANQGVRYLIEDSVPPYKIGAWKPVSTSDMGSPWGGSEFWVRGHGEAVAKGLWYNEHWNGDSISVLRWSGMTEEQKGSLDRFRYDFAEKSARRRKEQKAEDDRKLEALAGTERPEAESDPQLHRKW</sequence>
<reference evidence="2" key="1">
    <citation type="submission" date="2023-06" db="EMBL/GenBank/DDBJ databases">
        <authorList>
            <consortium name="Lawrence Berkeley National Laboratory"/>
            <person name="Ahrendt S."/>
            <person name="Sahu N."/>
            <person name="Indic B."/>
            <person name="Wong-Bajracharya J."/>
            <person name="Merenyi Z."/>
            <person name="Ke H.-M."/>
            <person name="Monk M."/>
            <person name="Kocsube S."/>
            <person name="Drula E."/>
            <person name="Lipzen A."/>
            <person name="Balint B."/>
            <person name="Henrissat B."/>
            <person name="Andreopoulos B."/>
            <person name="Martin F.M."/>
            <person name="Harder C.B."/>
            <person name="Rigling D."/>
            <person name="Ford K.L."/>
            <person name="Foster G.D."/>
            <person name="Pangilinan J."/>
            <person name="Papanicolaou A."/>
            <person name="Barry K."/>
            <person name="LaButti K."/>
            <person name="Viragh M."/>
            <person name="Koriabine M."/>
            <person name="Yan M."/>
            <person name="Riley R."/>
            <person name="Champramary S."/>
            <person name="Plett K.L."/>
            <person name="Tsai I.J."/>
            <person name="Slot J."/>
            <person name="Sipos G."/>
            <person name="Plett J."/>
            <person name="Nagy L.G."/>
            <person name="Grigoriev I.V."/>
        </authorList>
    </citation>
    <scope>NUCLEOTIDE SEQUENCE</scope>
    <source>
        <strain evidence="2">HWK02</strain>
    </source>
</reference>
<protein>
    <submittedName>
        <fullName evidence="2">Uncharacterized protein</fullName>
    </submittedName>
</protein>
<evidence type="ECO:0000313" key="2">
    <source>
        <dbReference type="EMBL" id="KAK0501356.1"/>
    </source>
</evidence>